<accession>A0ABD0L8Y8</accession>
<sequence length="104" mass="11514">MLLQSILHRYKCAQHCSAHISHAKRSPLRTSKRFKACIHAKITTPRRKMVTREVIKRGVQDILGQLNLSYCAGAGSLVTRPITLYSLSKSCGFPQGKGGTCLCE</sequence>
<dbReference type="EMBL" id="JACVVK020000074">
    <property type="protein sequence ID" value="KAK7495579.1"/>
    <property type="molecule type" value="Genomic_DNA"/>
</dbReference>
<protein>
    <submittedName>
        <fullName evidence="1">Uncharacterized protein</fullName>
    </submittedName>
</protein>
<name>A0ABD0L8Y8_9CAEN</name>
<evidence type="ECO:0000313" key="2">
    <source>
        <dbReference type="Proteomes" id="UP001519460"/>
    </source>
</evidence>
<organism evidence="1 2">
    <name type="scientific">Batillaria attramentaria</name>
    <dbReference type="NCBI Taxonomy" id="370345"/>
    <lineage>
        <taxon>Eukaryota</taxon>
        <taxon>Metazoa</taxon>
        <taxon>Spiralia</taxon>
        <taxon>Lophotrochozoa</taxon>
        <taxon>Mollusca</taxon>
        <taxon>Gastropoda</taxon>
        <taxon>Caenogastropoda</taxon>
        <taxon>Sorbeoconcha</taxon>
        <taxon>Cerithioidea</taxon>
        <taxon>Batillariidae</taxon>
        <taxon>Batillaria</taxon>
    </lineage>
</organism>
<proteinExistence type="predicted"/>
<gene>
    <name evidence="1" type="ORF">BaRGS_00013277</name>
</gene>
<dbReference type="Proteomes" id="UP001519460">
    <property type="component" value="Unassembled WGS sequence"/>
</dbReference>
<evidence type="ECO:0000313" key="1">
    <source>
        <dbReference type="EMBL" id="KAK7495579.1"/>
    </source>
</evidence>
<comment type="caution">
    <text evidence="1">The sequence shown here is derived from an EMBL/GenBank/DDBJ whole genome shotgun (WGS) entry which is preliminary data.</text>
</comment>
<keyword evidence="2" id="KW-1185">Reference proteome</keyword>
<reference evidence="1 2" key="1">
    <citation type="journal article" date="2023" name="Sci. Data">
        <title>Genome assembly of the Korean intertidal mud-creeper Batillaria attramentaria.</title>
        <authorList>
            <person name="Patra A.K."/>
            <person name="Ho P.T."/>
            <person name="Jun S."/>
            <person name="Lee S.J."/>
            <person name="Kim Y."/>
            <person name="Won Y.J."/>
        </authorList>
    </citation>
    <scope>NUCLEOTIDE SEQUENCE [LARGE SCALE GENOMIC DNA]</scope>
    <source>
        <strain evidence="1">Wonlab-2016</strain>
    </source>
</reference>
<dbReference type="AlphaFoldDB" id="A0ABD0L8Y8"/>